<gene>
    <name evidence="6" type="ORF">INF26_00475</name>
</gene>
<keyword evidence="7" id="KW-1185">Reference proteome</keyword>
<dbReference type="CDD" id="cd00215">
    <property type="entry name" value="PTS_IIA_lac"/>
    <property type="match status" value="1"/>
</dbReference>
<proteinExistence type="predicted"/>
<dbReference type="PANTHER" id="PTHR34382">
    <property type="entry name" value="PTS SYSTEM N,N'-DIACETYLCHITOBIOSE-SPECIFIC EIIA COMPONENT"/>
    <property type="match status" value="1"/>
</dbReference>
<evidence type="ECO:0000313" key="6">
    <source>
        <dbReference type="EMBL" id="MBE5023337.1"/>
    </source>
</evidence>
<name>A0ABR9QQK5_9ACTN</name>
<evidence type="ECO:0000256" key="4">
    <source>
        <dbReference type="ARBA" id="ARBA00022683"/>
    </source>
</evidence>
<reference evidence="6 7" key="1">
    <citation type="submission" date="2020-10" db="EMBL/GenBank/DDBJ databases">
        <title>ChiBAC.</title>
        <authorList>
            <person name="Zenner C."/>
            <person name="Hitch T.C.A."/>
            <person name="Clavel T."/>
        </authorList>
    </citation>
    <scope>NUCLEOTIDE SEQUENCE [LARGE SCALE GENOMIC DNA]</scope>
    <source>
        <strain evidence="6 7">DSM 107455</strain>
    </source>
</reference>
<dbReference type="RefSeq" id="WP_193528797.1">
    <property type="nucleotide sequence ID" value="NZ_JADCJZ010000001.1"/>
</dbReference>
<keyword evidence="2" id="KW-0762">Sugar transport</keyword>
<dbReference type="SUPFAM" id="SSF46973">
    <property type="entry name" value="Enzyme IIa from lactose specific PTS, IIa-lac"/>
    <property type="match status" value="1"/>
</dbReference>
<protein>
    <submittedName>
        <fullName evidence="6">PTS lactose/cellobiose transporter subunit IIA</fullName>
    </submittedName>
</protein>
<evidence type="ECO:0000256" key="3">
    <source>
        <dbReference type="ARBA" id="ARBA00022679"/>
    </source>
</evidence>
<keyword evidence="4" id="KW-0598">Phosphotransferase system</keyword>
<dbReference type="PIRSF" id="PIRSF000699">
    <property type="entry name" value="PTS_IILac_III"/>
    <property type="match status" value="1"/>
</dbReference>
<dbReference type="Proteomes" id="UP001194273">
    <property type="component" value="Unassembled WGS sequence"/>
</dbReference>
<evidence type="ECO:0000256" key="5">
    <source>
        <dbReference type="PROSITE-ProRule" id="PRU00418"/>
    </source>
</evidence>
<accession>A0ABR9QQK5</accession>
<sequence>MGETFNGVEVPDDPEMVSFGLIASAGEARSLAFQALAEAKAGNFEQADEYMEQSKAAGIRAHDQQTALLVNEANGNHLPVDVLLVHAQDHLMCAMLAQELVAELIELHRNKQDK</sequence>
<dbReference type="InterPro" id="IPR003188">
    <property type="entry name" value="PTS_IIA_lac/cel"/>
</dbReference>
<keyword evidence="1" id="KW-0813">Transport</keyword>
<dbReference type="EMBL" id="JADCJZ010000001">
    <property type="protein sequence ID" value="MBE5023337.1"/>
    <property type="molecule type" value="Genomic_DNA"/>
</dbReference>
<dbReference type="PROSITE" id="PS51095">
    <property type="entry name" value="PTS_EIIA_TYPE_3"/>
    <property type="match status" value="1"/>
</dbReference>
<dbReference type="InterPro" id="IPR036542">
    <property type="entry name" value="PTS_IIA_lac/cel_sf"/>
</dbReference>
<organism evidence="6 7">
    <name type="scientific">Thermophilibacter gallinarum</name>
    <dbReference type="NCBI Taxonomy" id="2779357"/>
    <lineage>
        <taxon>Bacteria</taxon>
        <taxon>Bacillati</taxon>
        <taxon>Actinomycetota</taxon>
        <taxon>Coriobacteriia</taxon>
        <taxon>Coriobacteriales</taxon>
        <taxon>Atopobiaceae</taxon>
        <taxon>Thermophilibacter</taxon>
    </lineage>
</organism>
<dbReference type="Pfam" id="PF02255">
    <property type="entry name" value="PTS_IIA"/>
    <property type="match status" value="1"/>
</dbReference>
<feature type="modified residue" description="Phosphohistidine; by HPr" evidence="5">
    <location>
        <position position="86"/>
    </location>
</feature>
<dbReference type="Gene3D" id="1.20.58.80">
    <property type="entry name" value="Phosphotransferase system, lactose/cellobiose-type IIA subunit"/>
    <property type="match status" value="1"/>
</dbReference>
<evidence type="ECO:0000256" key="1">
    <source>
        <dbReference type="ARBA" id="ARBA00022448"/>
    </source>
</evidence>
<keyword evidence="3" id="KW-0808">Transferase</keyword>
<comment type="caution">
    <text evidence="6">The sequence shown here is derived from an EMBL/GenBank/DDBJ whole genome shotgun (WGS) entry which is preliminary data.</text>
</comment>
<evidence type="ECO:0000313" key="7">
    <source>
        <dbReference type="Proteomes" id="UP001194273"/>
    </source>
</evidence>
<evidence type="ECO:0000256" key="2">
    <source>
        <dbReference type="ARBA" id="ARBA00022597"/>
    </source>
</evidence>
<dbReference type="PANTHER" id="PTHR34382:SF7">
    <property type="entry name" value="PTS SYSTEM N,N'-DIACETYLCHITOBIOSE-SPECIFIC EIIA COMPONENT"/>
    <property type="match status" value="1"/>
</dbReference>